<accession>A0ACC1TJB4</accession>
<evidence type="ECO:0000313" key="1">
    <source>
        <dbReference type="EMBL" id="KAJ3804691.1"/>
    </source>
</evidence>
<evidence type="ECO:0000313" key="2">
    <source>
        <dbReference type="Proteomes" id="UP001163835"/>
    </source>
</evidence>
<keyword evidence="2" id="KW-1185">Reference proteome</keyword>
<dbReference type="EMBL" id="MU795850">
    <property type="protein sequence ID" value="KAJ3804691.1"/>
    <property type="molecule type" value="Genomic_DNA"/>
</dbReference>
<sequence length="513" mass="58606">MNRWLQIVEMEGMFKVKLTLLGGGCWVTESQRIACVGLCAVVIQDIIRALSVEEMTKTKMRVRHPDGEVKTEVKVIPKKVSGRDGVERGVLKKEVRGAVGSMKVWALKILGRLYYNIREPTEQRRIQSLSTHGVRPEDVVPLLVEMKEVVKPEWSYTPDDPSIPKHITYNSAKKLNMTIQSPDSVIYPHRSRYAIRFSSGSHCEERMKEVAQTQADASNEHLFQGFIRREEIKEEEGKGKGGGRTRSAATHEDGADHLVEYKRRYTTQRSFSTESNHTCLWHVEGNWEHRGFCLMISTCERGYALESEDDDRKVISQSESQRIAYVGSCAVVIQKMIQEVSIEEMVKEKVKVRLRVTPKQARGRHRDRRMVKKAVGSMEAWALKILGRLYYHIGVEPPEEKMIESLSTHGVRLRDLVPPLVEMKEVMNPLNDLFLVLIADSVYDSRSRSLLCHVGFHLSLSWWDIVVFEGRIGKAWERRDEGKKSEDEVGEEAFQDVEQHLALGLETKPASPA</sequence>
<protein>
    <submittedName>
        <fullName evidence="1">Uncharacterized protein</fullName>
    </submittedName>
</protein>
<dbReference type="Proteomes" id="UP001163835">
    <property type="component" value="Unassembled WGS sequence"/>
</dbReference>
<comment type="caution">
    <text evidence="1">The sequence shown here is derived from an EMBL/GenBank/DDBJ whole genome shotgun (WGS) entry which is preliminary data.</text>
</comment>
<gene>
    <name evidence="1" type="ORF">F5876DRAFT_70423</name>
</gene>
<reference evidence="1" key="1">
    <citation type="submission" date="2022-09" db="EMBL/GenBank/DDBJ databases">
        <title>A Global Phylogenomic Analysis of the Shiitake Genus Lentinula.</title>
        <authorList>
            <consortium name="DOE Joint Genome Institute"/>
            <person name="Sierra-Patev S."/>
            <person name="Min B."/>
            <person name="Naranjo-Ortiz M."/>
            <person name="Looney B."/>
            <person name="Konkel Z."/>
            <person name="Slot J.C."/>
            <person name="Sakamoto Y."/>
            <person name="Steenwyk J.L."/>
            <person name="Rokas A."/>
            <person name="Carro J."/>
            <person name="Camarero S."/>
            <person name="Ferreira P."/>
            <person name="Molpeceres G."/>
            <person name="Ruiz-Duenas F.J."/>
            <person name="Serrano A."/>
            <person name="Henrissat B."/>
            <person name="Drula E."/>
            <person name="Hughes K.W."/>
            <person name="Mata J.L."/>
            <person name="Ishikawa N.K."/>
            <person name="Vargas-Isla R."/>
            <person name="Ushijima S."/>
            <person name="Smith C.A."/>
            <person name="Ahrendt S."/>
            <person name="Andreopoulos W."/>
            <person name="He G."/>
            <person name="Labutti K."/>
            <person name="Lipzen A."/>
            <person name="Ng V."/>
            <person name="Riley R."/>
            <person name="Sandor L."/>
            <person name="Barry K."/>
            <person name="Martinez A.T."/>
            <person name="Xiao Y."/>
            <person name="Gibbons J.G."/>
            <person name="Terashima K."/>
            <person name="Grigoriev I.V."/>
            <person name="Hibbett D.S."/>
        </authorList>
    </citation>
    <scope>NUCLEOTIDE SEQUENCE</scope>
    <source>
        <strain evidence="1">TMI1499</strain>
    </source>
</reference>
<name>A0ACC1TJB4_9AGAR</name>
<organism evidence="1 2">
    <name type="scientific">Lentinula aff. lateritia</name>
    <dbReference type="NCBI Taxonomy" id="2804960"/>
    <lineage>
        <taxon>Eukaryota</taxon>
        <taxon>Fungi</taxon>
        <taxon>Dikarya</taxon>
        <taxon>Basidiomycota</taxon>
        <taxon>Agaricomycotina</taxon>
        <taxon>Agaricomycetes</taxon>
        <taxon>Agaricomycetidae</taxon>
        <taxon>Agaricales</taxon>
        <taxon>Marasmiineae</taxon>
        <taxon>Omphalotaceae</taxon>
        <taxon>Lentinula</taxon>
    </lineage>
</organism>
<proteinExistence type="predicted"/>